<evidence type="ECO:0000256" key="1">
    <source>
        <dbReference type="SAM" id="Coils"/>
    </source>
</evidence>
<keyword evidence="1" id="KW-0175">Coiled coil</keyword>
<keyword evidence="4" id="KW-1185">Reference proteome</keyword>
<feature type="region of interest" description="Disordered" evidence="2">
    <location>
        <begin position="1"/>
        <end position="25"/>
    </location>
</feature>
<gene>
    <name evidence="3" type="ORF">FRACA_2460005</name>
</gene>
<evidence type="ECO:0000313" key="4">
    <source>
        <dbReference type="Proteomes" id="UP000234331"/>
    </source>
</evidence>
<organism evidence="3 4">
    <name type="scientific">Frankia canadensis</name>
    <dbReference type="NCBI Taxonomy" id="1836972"/>
    <lineage>
        <taxon>Bacteria</taxon>
        <taxon>Bacillati</taxon>
        <taxon>Actinomycetota</taxon>
        <taxon>Actinomycetes</taxon>
        <taxon>Frankiales</taxon>
        <taxon>Frankiaceae</taxon>
        <taxon>Frankia</taxon>
    </lineage>
</organism>
<feature type="coiled-coil region" evidence="1">
    <location>
        <begin position="120"/>
        <end position="152"/>
    </location>
</feature>
<feature type="compositionally biased region" description="Basic residues" evidence="2">
    <location>
        <begin position="261"/>
        <end position="282"/>
    </location>
</feature>
<feature type="compositionally biased region" description="Gly residues" evidence="2">
    <location>
        <begin position="205"/>
        <end position="223"/>
    </location>
</feature>
<dbReference type="EMBL" id="FZMO01000164">
    <property type="protein sequence ID" value="SNQ48402.1"/>
    <property type="molecule type" value="Genomic_DNA"/>
</dbReference>
<evidence type="ECO:0000313" key="3">
    <source>
        <dbReference type="EMBL" id="SNQ48402.1"/>
    </source>
</evidence>
<evidence type="ECO:0000256" key="2">
    <source>
        <dbReference type="SAM" id="MobiDB-lite"/>
    </source>
</evidence>
<protein>
    <submittedName>
        <fullName evidence="3">Uncharacterized protein</fullName>
    </submittedName>
</protein>
<feature type="region of interest" description="Disordered" evidence="2">
    <location>
        <begin position="256"/>
        <end position="301"/>
    </location>
</feature>
<feature type="compositionally biased region" description="Basic and acidic residues" evidence="2">
    <location>
        <begin position="283"/>
        <end position="301"/>
    </location>
</feature>
<dbReference type="AlphaFoldDB" id="A0A2I2KRX1"/>
<sequence>MGAHHRRTDPGAGAERPAFDEVTHGYDPRQVDDYLATLWRYASQVTSRAAAAESALKAERERSASAGADEQLAAQAGGRIGQMLAIAHQEAEEIINGARVIAESALEEAIEDAGANHPIVREARDQAERLLLDAVEESRRIAAERHLELREEITRSAASLDALRHQQGEIIGAVLRLRAILGSDEVDRAVTDLARAGAAPSAGGDVPGGDVPGRGVPGGGVPGGELVDLTFPRLRPFGQVTQRDLDVEQILHPAQQGERRLRARGVRHVVRHRRPERHRRELRPRTRLAEHADDPRRSLVA</sequence>
<accession>A0A2I2KRX1</accession>
<proteinExistence type="predicted"/>
<dbReference type="Proteomes" id="UP000234331">
    <property type="component" value="Unassembled WGS sequence"/>
</dbReference>
<reference evidence="3 4" key="1">
    <citation type="submission" date="2017-06" db="EMBL/GenBank/DDBJ databases">
        <authorList>
            <person name="Kim H.J."/>
            <person name="Triplett B.A."/>
        </authorList>
    </citation>
    <scope>NUCLEOTIDE SEQUENCE [LARGE SCALE GENOMIC DNA]</scope>
    <source>
        <strain evidence="3">FRACA_ARgP5</strain>
    </source>
</reference>
<name>A0A2I2KRX1_9ACTN</name>
<feature type="region of interest" description="Disordered" evidence="2">
    <location>
        <begin position="197"/>
        <end position="223"/>
    </location>
</feature>